<dbReference type="EMBL" id="UINC01155009">
    <property type="protein sequence ID" value="SVD50607.1"/>
    <property type="molecule type" value="Genomic_DNA"/>
</dbReference>
<name>A0A382VVS2_9ZZZZ</name>
<gene>
    <name evidence="1" type="ORF">METZ01_LOCUS403461</name>
</gene>
<organism evidence="1">
    <name type="scientific">marine metagenome</name>
    <dbReference type="NCBI Taxonomy" id="408172"/>
    <lineage>
        <taxon>unclassified sequences</taxon>
        <taxon>metagenomes</taxon>
        <taxon>ecological metagenomes</taxon>
    </lineage>
</organism>
<reference evidence="1" key="1">
    <citation type="submission" date="2018-05" db="EMBL/GenBank/DDBJ databases">
        <authorList>
            <person name="Lanie J.A."/>
            <person name="Ng W.-L."/>
            <person name="Kazmierczak K.M."/>
            <person name="Andrzejewski T.M."/>
            <person name="Davidsen T.M."/>
            <person name="Wayne K.J."/>
            <person name="Tettelin H."/>
            <person name="Glass J.I."/>
            <person name="Rusch D."/>
            <person name="Podicherti R."/>
            <person name="Tsui H.-C.T."/>
            <person name="Winkler M.E."/>
        </authorList>
    </citation>
    <scope>NUCLEOTIDE SEQUENCE</scope>
</reference>
<feature type="non-terminal residue" evidence="1">
    <location>
        <position position="1"/>
    </location>
</feature>
<proteinExistence type="predicted"/>
<sequence>MPDKLNPYTCEEVYDNLHKEPLLKEFIKLNMVKVMIIPDI</sequence>
<evidence type="ECO:0000313" key="1">
    <source>
        <dbReference type="EMBL" id="SVD50607.1"/>
    </source>
</evidence>
<dbReference type="AlphaFoldDB" id="A0A382VVS2"/>
<feature type="non-terminal residue" evidence="1">
    <location>
        <position position="40"/>
    </location>
</feature>
<protein>
    <submittedName>
        <fullName evidence="1">Uncharacterized protein</fullName>
    </submittedName>
</protein>
<accession>A0A382VVS2</accession>